<protein>
    <submittedName>
        <fullName evidence="2">Uncharacterized protein</fullName>
    </submittedName>
</protein>
<evidence type="ECO:0000256" key="1">
    <source>
        <dbReference type="SAM" id="MobiDB-lite"/>
    </source>
</evidence>
<feature type="region of interest" description="Disordered" evidence="1">
    <location>
        <begin position="185"/>
        <end position="208"/>
    </location>
</feature>
<dbReference type="Proteomes" id="UP001066276">
    <property type="component" value="Chromosome 3_1"/>
</dbReference>
<accession>A0AAV7U9J5</accession>
<reference evidence="2" key="1">
    <citation type="journal article" date="2022" name="bioRxiv">
        <title>Sequencing and chromosome-scale assembly of the giantPleurodeles waltlgenome.</title>
        <authorList>
            <person name="Brown T."/>
            <person name="Elewa A."/>
            <person name="Iarovenko S."/>
            <person name="Subramanian E."/>
            <person name="Araus A.J."/>
            <person name="Petzold A."/>
            <person name="Susuki M."/>
            <person name="Suzuki K.-i.T."/>
            <person name="Hayashi T."/>
            <person name="Toyoda A."/>
            <person name="Oliveira C."/>
            <person name="Osipova E."/>
            <person name="Leigh N.D."/>
            <person name="Simon A."/>
            <person name="Yun M.H."/>
        </authorList>
    </citation>
    <scope>NUCLEOTIDE SEQUENCE</scope>
    <source>
        <strain evidence="2">20211129_DDA</strain>
        <tissue evidence="2">Liver</tissue>
    </source>
</reference>
<dbReference type="AlphaFoldDB" id="A0AAV7U9J5"/>
<sequence length="251" mass="27622">MQQLEVADHQRSRPTAEQGECRTEIALRSLLAPCTVRCLDWPGEDPRATAPEVQIHLQAHRKGEHTPTSGCSRSGRPPASPPQHSRRGEQEIVGAVKPSPAEEQQGSRRLRTGPKRGEEERRSGRGWLRVSPPQNSHRGEQEIGVRCRAWPLETHGEGSLGPIEVKKIAAAGVTGRGRPLHEITTRRSGDRGHCRAWPRSRRHRTTRGKPAALAGLCPAVMGTGILRHTIGEHETPGPEQECPVHSKCLSR</sequence>
<comment type="caution">
    <text evidence="2">The sequence shown here is derived from an EMBL/GenBank/DDBJ whole genome shotgun (WGS) entry which is preliminary data.</text>
</comment>
<feature type="compositionally biased region" description="Basic and acidic residues" evidence="1">
    <location>
        <begin position="1"/>
        <end position="11"/>
    </location>
</feature>
<evidence type="ECO:0000313" key="3">
    <source>
        <dbReference type="Proteomes" id="UP001066276"/>
    </source>
</evidence>
<gene>
    <name evidence="2" type="ORF">NDU88_001507</name>
</gene>
<name>A0AAV7U9J5_PLEWA</name>
<evidence type="ECO:0000313" key="2">
    <source>
        <dbReference type="EMBL" id="KAJ1184704.1"/>
    </source>
</evidence>
<feature type="region of interest" description="Disordered" evidence="1">
    <location>
        <begin position="1"/>
        <end position="20"/>
    </location>
</feature>
<organism evidence="2 3">
    <name type="scientific">Pleurodeles waltl</name>
    <name type="common">Iberian ribbed newt</name>
    <dbReference type="NCBI Taxonomy" id="8319"/>
    <lineage>
        <taxon>Eukaryota</taxon>
        <taxon>Metazoa</taxon>
        <taxon>Chordata</taxon>
        <taxon>Craniata</taxon>
        <taxon>Vertebrata</taxon>
        <taxon>Euteleostomi</taxon>
        <taxon>Amphibia</taxon>
        <taxon>Batrachia</taxon>
        <taxon>Caudata</taxon>
        <taxon>Salamandroidea</taxon>
        <taxon>Salamandridae</taxon>
        <taxon>Pleurodelinae</taxon>
        <taxon>Pleurodeles</taxon>
    </lineage>
</organism>
<keyword evidence="3" id="KW-1185">Reference proteome</keyword>
<feature type="region of interest" description="Disordered" evidence="1">
    <location>
        <begin position="42"/>
        <end position="141"/>
    </location>
</feature>
<dbReference type="EMBL" id="JANPWB010000005">
    <property type="protein sequence ID" value="KAJ1184704.1"/>
    <property type="molecule type" value="Genomic_DNA"/>
</dbReference>
<feature type="compositionally biased region" description="Basic residues" evidence="1">
    <location>
        <begin position="194"/>
        <end position="207"/>
    </location>
</feature>
<proteinExistence type="predicted"/>